<dbReference type="EMBL" id="PRKW01000001">
    <property type="protein sequence ID" value="PPB50374.1"/>
    <property type="molecule type" value="Genomic_DNA"/>
</dbReference>
<reference evidence="2 3" key="1">
    <citation type="journal article" date="2014" name="Int. J. Syst. Evol. Microbiol.">
        <title>Arthrobacter pityocampae sp. nov., isolated from Thaumetopoea pityocampa (Lep., Thaumetopoeidae).</title>
        <authorList>
            <person name="Ince I.A."/>
            <person name="Demirbag Z."/>
            <person name="Kati H."/>
        </authorList>
    </citation>
    <scope>NUCLEOTIDE SEQUENCE [LARGE SCALE GENOMIC DNA]</scope>
    <source>
        <strain evidence="2 3">Tp2</strain>
    </source>
</reference>
<accession>A0A2S5J0P8</accession>
<sequence>MTIDPMDPVVGEKGRLALVEHVAVTSPIRRRQRWWWIGVGVFAGVGLIGGVGATAAGSLIEPGADIVTGYGNPVTGTYTGSHTIELGGTPDSATSIMVELTCLSGGIVYLPDGTGTICPDLGAGMTSRTPLTLSAEQDSLEVRTSDPTVGFHAHIIYTGMTPTEWAVNENSDTYGATNTRGEPDLISVMTTEGRLGYIYADQLSEASGRTAAKDFTSPAAALAWQEEREGTAAMIAIYESDGQTVIGEFEAGRW</sequence>
<organism evidence="2 3">
    <name type="scientific">Arthrobacter pityocampae</name>
    <dbReference type="NCBI Taxonomy" id="547334"/>
    <lineage>
        <taxon>Bacteria</taxon>
        <taxon>Bacillati</taxon>
        <taxon>Actinomycetota</taxon>
        <taxon>Actinomycetes</taxon>
        <taxon>Micrococcales</taxon>
        <taxon>Micrococcaceae</taxon>
        <taxon>Arthrobacter</taxon>
    </lineage>
</organism>
<evidence type="ECO:0000313" key="2">
    <source>
        <dbReference type="EMBL" id="PPB50374.1"/>
    </source>
</evidence>
<keyword evidence="3" id="KW-1185">Reference proteome</keyword>
<comment type="caution">
    <text evidence="2">The sequence shown here is derived from an EMBL/GenBank/DDBJ whole genome shotgun (WGS) entry which is preliminary data.</text>
</comment>
<dbReference type="AlphaFoldDB" id="A0A2S5J0P8"/>
<keyword evidence="1" id="KW-0472">Membrane</keyword>
<dbReference type="RefSeq" id="WP_104119649.1">
    <property type="nucleotide sequence ID" value="NZ_PRKW01000001.1"/>
</dbReference>
<dbReference type="Proteomes" id="UP000239297">
    <property type="component" value="Unassembled WGS sequence"/>
</dbReference>
<keyword evidence="1" id="KW-1133">Transmembrane helix</keyword>
<evidence type="ECO:0000256" key="1">
    <source>
        <dbReference type="SAM" id="Phobius"/>
    </source>
</evidence>
<name>A0A2S5J0P8_9MICC</name>
<feature type="transmembrane region" description="Helical" evidence="1">
    <location>
        <begin position="34"/>
        <end position="60"/>
    </location>
</feature>
<dbReference type="OrthoDB" id="3786257at2"/>
<protein>
    <submittedName>
        <fullName evidence="2">Uncharacterized protein</fullName>
    </submittedName>
</protein>
<evidence type="ECO:0000313" key="3">
    <source>
        <dbReference type="Proteomes" id="UP000239297"/>
    </source>
</evidence>
<gene>
    <name evidence="2" type="ORF">C4K88_00175</name>
</gene>
<proteinExistence type="predicted"/>
<keyword evidence="1" id="KW-0812">Transmembrane</keyword>